<dbReference type="SUPFAM" id="SSF56281">
    <property type="entry name" value="Metallo-hydrolase/oxidoreductase"/>
    <property type="match status" value="1"/>
</dbReference>
<organism evidence="2 3">
    <name type="scientific">Sphingomonas paucimobilis NBRC 13935</name>
    <dbReference type="NCBI Taxonomy" id="1219050"/>
    <lineage>
        <taxon>Bacteria</taxon>
        <taxon>Pseudomonadati</taxon>
        <taxon>Pseudomonadota</taxon>
        <taxon>Alphaproteobacteria</taxon>
        <taxon>Sphingomonadales</taxon>
        <taxon>Sphingomonadaceae</taxon>
        <taxon>Sphingomonas</taxon>
    </lineage>
</organism>
<dbReference type="SMART" id="SM00849">
    <property type="entry name" value="Lactamase_B"/>
    <property type="match status" value="1"/>
</dbReference>
<protein>
    <submittedName>
        <fullName evidence="2">DNA, contig: SP614</fullName>
    </submittedName>
</protein>
<accession>A0A0C9MQC3</accession>
<dbReference type="AlphaFoldDB" id="A0A0C9MQC3"/>
<keyword evidence="3" id="KW-1185">Reference proteome</keyword>
<dbReference type="EMBL" id="BBJS01000014">
    <property type="protein sequence ID" value="GAN12961.1"/>
    <property type="molecule type" value="Genomic_DNA"/>
</dbReference>
<dbReference type="PANTHER" id="PTHR42663:SF6">
    <property type="entry name" value="HYDROLASE C777.06C-RELATED"/>
    <property type="match status" value="1"/>
</dbReference>
<dbReference type="InterPro" id="IPR036866">
    <property type="entry name" value="RibonucZ/Hydroxyglut_hydro"/>
</dbReference>
<gene>
    <name evidence="2" type="ORF">SP6_14_01170</name>
</gene>
<evidence type="ECO:0000313" key="2">
    <source>
        <dbReference type="EMBL" id="GAN12961.1"/>
    </source>
</evidence>
<sequence>MKIRILGCGTSSGVPRIGNDWGACDPQEPRNRRMRQSALVEHDNVHILIDTGPDMREQLLAADVATVDAVIWTHDHADHCHGIDDLRQIYHALGEPVTGYARPNTAQSLQNRFGYVFHGKTGYPPTATMAAFEDSLTIGDIHIRSVDQPHGRICSAGLRFECNGKSIGYATDFHDLTPEMAALYEGVDIWIVDALRRHPHPAHADLPSVLHWIEALRPKRSVLIHMDQSMDYATLCRELPDHVEPAYDGMELIP</sequence>
<dbReference type="InterPro" id="IPR001279">
    <property type="entry name" value="Metallo-B-lactamas"/>
</dbReference>
<name>A0A0C9MQC3_SPHPI</name>
<evidence type="ECO:0000313" key="3">
    <source>
        <dbReference type="Proteomes" id="UP000032025"/>
    </source>
</evidence>
<dbReference type="CDD" id="cd16279">
    <property type="entry name" value="metallo-hydrolase-like_MBL-fold"/>
    <property type="match status" value="1"/>
</dbReference>
<feature type="domain" description="Metallo-beta-lactamase" evidence="1">
    <location>
        <begin position="34"/>
        <end position="227"/>
    </location>
</feature>
<dbReference type="RefSeq" id="WP_007403221.1">
    <property type="nucleotide sequence ID" value="NZ_BBJS01000014.1"/>
</dbReference>
<dbReference type="GeneID" id="78529284"/>
<reference evidence="2 3" key="1">
    <citation type="submission" date="2014-08" db="EMBL/GenBank/DDBJ databases">
        <title>Whole genome shotgun sequence of Sphingomonas paucimobilis NBRC 13935.</title>
        <authorList>
            <person name="Hosoyama A."/>
            <person name="Hashimoto M."/>
            <person name="Hosoyama Y."/>
            <person name="Noguchi M."/>
            <person name="Uohara A."/>
            <person name="Ohji S."/>
            <person name="Katano-Makiyama Y."/>
            <person name="Ichikawa N."/>
            <person name="Kimura A."/>
            <person name="Yamazoe A."/>
            <person name="Fujita N."/>
        </authorList>
    </citation>
    <scope>NUCLEOTIDE SEQUENCE [LARGE SCALE GENOMIC DNA]</scope>
    <source>
        <strain evidence="2 3">NBRC 13935</strain>
    </source>
</reference>
<proteinExistence type="predicted"/>
<comment type="caution">
    <text evidence="2">The sequence shown here is derived from an EMBL/GenBank/DDBJ whole genome shotgun (WGS) entry which is preliminary data.</text>
</comment>
<dbReference type="PANTHER" id="PTHR42663">
    <property type="entry name" value="HYDROLASE C777.06C-RELATED-RELATED"/>
    <property type="match status" value="1"/>
</dbReference>
<dbReference type="Pfam" id="PF12706">
    <property type="entry name" value="Lactamase_B_2"/>
    <property type="match status" value="1"/>
</dbReference>
<evidence type="ECO:0000259" key="1">
    <source>
        <dbReference type="SMART" id="SM00849"/>
    </source>
</evidence>
<dbReference type="Gene3D" id="3.60.15.10">
    <property type="entry name" value="Ribonuclease Z/Hydroxyacylglutathione hydrolase-like"/>
    <property type="match status" value="1"/>
</dbReference>
<dbReference type="Proteomes" id="UP000032025">
    <property type="component" value="Unassembled WGS sequence"/>
</dbReference>